<dbReference type="EMBL" id="BAABFL010000452">
    <property type="protein sequence ID" value="GAA4651440.1"/>
    <property type="molecule type" value="Genomic_DNA"/>
</dbReference>
<dbReference type="PANTHER" id="PTHR30289">
    <property type="entry name" value="UNCHARACTERIZED PROTEIN YBCL-RELATED"/>
    <property type="match status" value="1"/>
</dbReference>
<evidence type="ECO:0000313" key="2">
    <source>
        <dbReference type="EMBL" id="GAA4651440.1"/>
    </source>
</evidence>
<proteinExistence type="predicted"/>
<organism evidence="2 3">
    <name type="scientific">Kistimonas scapharcae</name>
    <dbReference type="NCBI Taxonomy" id="1036133"/>
    <lineage>
        <taxon>Bacteria</taxon>
        <taxon>Pseudomonadati</taxon>
        <taxon>Pseudomonadota</taxon>
        <taxon>Gammaproteobacteria</taxon>
        <taxon>Oceanospirillales</taxon>
        <taxon>Endozoicomonadaceae</taxon>
        <taxon>Kistimonas</taxon>
    </lineage>
</organism>
<gene>
    <name evidence="2" type="ORF">GCM10023116_37240</name>
</gene>
<keyword evidence="2" id="KW-0649">Protein kinase inhibitor</keyword>
<dbReference type="PANTHER" id="PTHR30289:SF1">
    <property type="entry name" value="PEBP (PHOSPHATIDYLETHANOLAMINE-BINDING PROTEIN) FAMILY PROTEIN"/>
    <property type="match status" value="1"/>
</dbReference>
<comment type="caution">
    <text evidence="2">The sequence shown here is derived from an EMBL/GenBank/DDBJ whole genome shotgun (WGS) entry which is preliminary data.</text>
</comment>
<dbReference type="CDD" id="cd00865">
    <property type="entry name" value="PEBP_bact_arch"/>
    <property type="match status" value="1"/>
</dbReference>
<reference evidence="3" key="1">
    <citation type="journal article" date="2019" name="Int. J. Syst. Evol. Microbiol.">
        <title>The Global Catalogue of Microorganisms (GCM) 10K type strain sequencing project: providing services to taxonomists for standard genome sequencing and annotation.</title>
        <authorList>
            <consortium name="The Broad Institute Genomics Platform"/>
            <consortium name="The Broad Institute Genome Sequencing Center for Infectious Disease"/>
            <person name="Wu L."/>
            <person name="Ma J."/>
        </authorList>
    </citation>
    <scope>NUCLEOTIDE SEQUENCE [LARGE SCALE GENOMIC DNA]</scope>
    <source>
        <strain evidence="3">JCM 17805</strain>
    </source>
</reference>
<dbReference type="SUPFAM" id="SSF49777">
    <property type="entry name" value="PEBP-like"/>
    <property type="match status" value="1"/>
</dbReference>
<dbReference type="Gene3D" id="3.90.280.10">
    <property type="entry name" value="PEBP-like"/>
    <property type="match status" value="1"/>
</dbReference>
<dbReference type="Pfam" id="PF01161">
    <property type="entry name" value="PBP"/>
    <property type="match status" value="1"/>
</dbReference>
<dbReference type="GO" id="GO:0004860">
    <property type="term" value="F:protein kinase inhibitor activity"/>
    <property type="evidence" value="ECO:0007669"/>
    <property type="project" value="UniProtKB-KW"/>
</dbReference>
<sequence>MKTQCLTGFLLGAVALSLPACASTPQEKSFRLSSPDISPLRMMAKKQEYNSFGCNGSNVSPAISWTGAPPGTKSFALMVYDPNAPTGSGFWQWQMINIPASEASLKEGAGDVNRTVAPKGALQMRNDYGFYGYGGPCPPQGSVHLYEFVLHALDVDKVSVPKDASGALTGFVVNAHTIDTATLTAPFARGL</sequence>
<protein>
    <submittedName>
        <fullName evidence="2">YbhB/YbcL family Raf kinase inhibitor-like protein</fullName>
    </submittedName>
</protein>
<keyword evidence="1" id="KW-0732">Signal</keyword>
<name>A0ABP8V8V3_9GAMM</name>
<dbReference type="InterPro" id="IPR036610">
    <property type="entry name" value="PEBP-like_sf"/>
</dbReference>
<keyword evidence="3" id="KW-1185">Reference proteome</keyword>
<dbReference type="RefSeq" id="WP_345197818.1">
    <property type="nucleotide sequence ID" value="NZ_BAABFL010000452.1"/>
</dbReference>
<evidence type="ECO:0000256" key="1">
    <source>
        <dbReference type="SAM" id="SignalP"/>
    </source>
</evidence>
<feature type="signal peptide" evidence="1">
    <location>
        <begin position="1"/>
        <end position="22"/>
    </location>
</feature>
<dbReference type="InterPro" id="IPR008914">
    <property type="entry name" value="PEBP"/>
</dbReference>
<feature type="chain" id="PRO_5047477701" evidence="1">
    <location>
        <begin position="23"/>
        <end position="191"/>
    </location>
</feature>
<dbReference type="NCBIfam" id="TIGR00481">
    <property type="entry name" value="YbhB/YbcL family Raf kinase inhibitor-like protein"/>
    <property type="match status" value="1"/>
</dbReference>
<evidence type="ECO:0000313" key="3">
    <source>
        <dbReference type="Proteomes" id="UP001500604"/>
    </source>
</evidence>
<dbReference type="InterPro" id="IPR005247">
    <property type="entry name" value="YbhB_YbcL/LppC-like"/>
</dbReference>
<dbReference type="Proteomes" id="UP001500604">
    <property type="component" value="Unassembled WGS sequence"/>
</dbReference>
<accession>A0ABP8V8V3</accession>